<sequence>MSWLKLPLFYAGSTYVMDTGTVSTYCGDKKRSARRVRVPLTSGSVISYGSRHPEQSYGSS</sequence>
<dbReference type="HOGENOM" id="CLU_2945173_0_0_1"/>
<evidence type="ECO:0000313" key="3">
    <source>
        <dbReference type="Proteomes" id="UP000002051"/>
    </source>
</evidence>
<gene>
    <name evidence="1" type="ordered locus">MTR_3g498815</name>
</gene>
<proteinExistence type="predicted"/>
<reference evidence="1 3" key="2">
    <citation type="journal article" date="2014" name="BMC Genomics">
        <title>An improved genome release (version Mt4.0) for the model legume Medicago truncatula.</title>
        <authorList>
            <person name="Tang H."/>
            <person name="Krishnakumar V."/>
            <person name="Bidwell S."/>
            <person name="Rosen B."/>
            <person name="Chan A."/>
            <person name="Zhou S."/>
            <person name="Gentzbittel L."/>
            <person name="Childs K.L."/>
            <person name="Yandell M."/>
            <person name="Gundlach H."/>
            <person name="Mayer K.F."/>
            <person name="Schwartz D.C."/>
            <person name="Town C.D."/>
        </authorList>
    </citation>
    <scope>GENOME REANNOTATION</scope>
    <source>
        <strain evidence="1">A17</strain>
        <strain evidence="2 3">cv. Jemalong A17</strain>
    </source>
</reference>
<dbReference type="AlphaFoldDB" id="A0A072V1I0"/>
<reference evidence="2" key="3">
    <citation type="submission" date="2015-04" db="UniProtKB">
        <authorList>
            <consortium name="EnsemblPlants"/>
        </authorList>
    </citation>
    <scope>IDENTIFICATION</scope>
    <source>
        <strain evidence="2">cv. Jemalong A17</strain>
    </source>
</reference>
<dbReference type="EMBL" id="CM001219">
    <property type="protein sequence ID" value="KEH35697.1"/>
    <property type="molecule type" value="Genomic_DNA"/>
</dbReference>
<dbReference type="Proteomes" id="UP000002051">
    <property type="component" value="Chromosome 3"/>
</dbReference>
<keyword evidence="3" id="KW-1185">Reference proteome</keyword>
<protein>
    <submittedName>
        <fullName evidence="1 2">Uncharacterized protein</fullName>
    </submittedName>
</protein>
<accession>A0A072V1I0</accession>
<reference evidence="1 3" key="1">
    <citation type="journal article" date="2011" name="Nature">
        <title>The Medicago genome provides insight into the evolution of rhizobial symbioses.</title>
        <authorList>
            <person name="Young N.D."/>
            <person name="Debelle F."/>
            <person name="Oldroyd G.E."/>
            <person name="Geurts R."/>
            <person name="Cannon S.B."/>
            <person name="Udvardi M.K."/>
            <person name="Benedito V.A."/>
            <person name="Mayer K.F."/>
            <person name="Gouzy J."/>
            <person name="Schoof H."/>
            <person name="Van de Peer Y."/>
            <person name="Proost S."/>
            <person name="Cook D.R."/>
            <person name="Meyers B.C."/>
            <person name="Spannagl M."/>
            <person name="Cheung F."/>
            <person name="De Mita S."/>
            <person name="Krishnakumar V."/>
            <person name="Gundlach H."/>
            <person name="Zhou S."/>
            <person name="Mudge J."/>
            <person name="Bharti A.K."/>
            <person name="Murray J.D."/>
            <person name="Naoumkina M.A."/>
            <person name="Rosen B."/>
            <person name="Silverstein K.A."/>
            <person name="Tang H."/>
            <person name="Rombauts S."/>
            <person name="Zhao P.X."/>
            <person name="Zhou P."/>
            <person name="Barbe V."/>
            <person name="Bardou P."/>
            <person name="Bechner M."/>
            <person name="Bellec A."/>
            <person name="Berger A."/>
            <person name="Berges H."/>
            <person name="Bidwell S."/>
            <person name="Bisseling T."/>
            <person name="Choisne N."/>
            <person name="Couloux A."/>
            <person name="Denny R."/>
            <person name="Deshpande S."/>
            <person name="Dai X."/>
            <person name="Doyle J.J."/>
            <person name="Dudez A.M."/>
            <person name="Farmer A.D."/>
            <person name="Fouteau S."/>
            <person name="Franken C."/>
            <person name="Gibelin C."/>
            <person name="Gish J."/>
            <person name="Goldstein S."/>
            <person name="Gonzalez A.J."/>
            <person name="Green P.J."/>
            <person name="Hallab A."/>
            <person name="Hartog M."/>
            <person name="Hua A."/>
            <person name="Humphray S.J."/>
            <person name="Jeong D.H."/>
            <person name="Jing Y."/>
            <person name="Jocker A."/>
            <person name="Kenton S.M."/>
            <person name="Kim D.J."/>
            <person name="Klee K."/>
            <person name="Lai H."/>
            <person name="Lang C."/>
            <person name="Lin S."/>
            <person name="Macmil S.L."/>
            <person name="Magdelenat G."/>
            <person name="Matthews L."/>
            <person name="McCorrison J."/>
            <person name="Monaghan E.L."/>
            <person name="Mun J.H."/>
            <person name="Najar F.Z."/>
            <person name="Nicholson C."/>
            <person name="Noirot C."/>
            <person name="O'Bleness M."/>
            <person name="Paule C.R."/>
            <person name="Poulain J."/>
            <person name="Prion F."/>
            <person name="Qin B."/>
            <person name="Qu C."/>
            <person name="Retzel E.F."/>
            <person name="Riddle C."/>
            <person name="Sallet E."/>
            <person name="Samain S."/>
            <person name="Samson N."/>
            <person name="Sanders I."/>
            <person name="Saurat O."/>
            <person name="Scarpelli C."/>
            <person name="Schiex T."/>
            <person name="Segurens B."/>
            <person name="Severin A.J."/>
            <person name="Sherrier D.J."/>
            <person name="Shi R."/>
            <person name="Sims S."/>
            <person name="Singer S.R."/>
            <person name="Sinharoy S."/>
            <person name="Sterck L."/>
            <person name="Viollet A."/>
            <person name="Wang B.B."/>
            <person name="Wang K."/>
            <person name="Wang M."/>
            <person name="Wang X."/>
            <person name="Warfsmann J."/>
            <person name="Weissenbach J."/>
            <person name="White D.D."/>
            <person name="White J.D."/>
            <person name="Wiley G.B."/>
            <person name="Wincker P."/>
            <person name="Xing Y."/>
            <person name="Yang L."/>
            <person name="Yao Z."/>
            <person name="Ying F."/>
            <person name="Zhai J."/>
            <person name="Zhou L."/>
            <person name="Zuber A."/>
            <person name="Denarie J."/>
            <person name="Dixon R.A."/>
            <person name="May G.D."/>
            <person name="Schwartz D.C."/>
            <person name="Rogers J."/>
            <person name="Quetier F."/>
            <person name="Town C.D."/>
            <person name="Roe B.A."/>
        </authorList>
    </citation>
    <scope>NUCLEOTIDE SEQUENCE [LARGE SCALE GENOMIC DNA]</scope>
    <source>
        <strain evidence="1">A17</strain>
        <strain evidence="2 3">cv. Jemalong A17</strain>
    </source>
</reference>
<name>A0A072V1I0_MEDTR</name>
<evidence type="ECO:0000313" key="1">
    <source>
        <dbReference type="EMBL" id="KEH35697.1"/>
    </source>
</evidence>
<dbReference type="EnsemblPlants" id="KEH35697">
    <property type="protein sequence ID" value="KEH35697"/>
    <property type="gene ID" value="MTR_3g498815"/>
</dbReference>
<organism evidence="1 3">
    <name type="scientific">Medicago truncatula</name>
    <name type="common">Barrel medic</name>
    <name type="synonym">Medicago tribuloides</name>
    <dbReference type="NCBI Taxonomy" id="3880"/>
    <lineage>
        <taxon>Eukaryota</taxon>
        <taxon>Viridiplantae</taxon>
        <taxon>Streptophyta</taxon>
        <taxon>Embryophyta</taxon>
        <taxon>Tracheophyta</taxon>
        <taxon>Spermatophyta</taxon>
        <taxon>Magnoliopsida</taxon>
        <taxon>eudicotyledons</taxon>
        <taxon>Gunneridae</taxon>
        <taxon>Pentapetalae</taxon>
        <taxon>rosids</taxon>
        <taxon>fabids</taxon>
        <taxon>Fabales</taxon>
        <taxon>Fabaceae</taxon>
        <taxon>Papilionoideae</taxon>
        <taxon>50 kb inversion clade</taxon>
        <taxon>NPAAA clade</taxon>
        <taxon>Hologalegina</taxon>
        <taxon>IRL clade</taxon>
        <taxon>Trifolieae</taxon>
        <taxon>Medicago</taxon>
    </lineage>
</organism>
<evidence type="ECO:0000313" key="2">
    <source>
        <dbReference type="EnsemblPlants" id="KEH35697"/>
    </source>
</evidence>